<keyword evidence="6" id="KW-0808">Transferase</keyword>
<feature type="transmembrane region" description="Helical" evidence="21">
    <location>
        <begin position="233"/>
        <end position="252"/>
    </location>
</feature>
<evidence type="ECO:0000256" key="19">
    <source>
        <dbReference type="ARBA" id="ARBA00044770"/>
    </source>
</evidence>
<feature type="transmembrane region" description="Helical" evidence="21">
    <location>
        <begin position="80"/>
        <end position="99"/>
    </location>
</feature>
<feature type="transmembrane region" description="Helical" evidence="21">
    <location>
        <begin position="171"/>
        <end position="188"/>
    </location>
</feature>
<evidence type="ECO:0000256" key="3">
    <source>
        <dbReference type="ARBA" id="ARBA00022475"/>
    </source>
</evidence>
<reference evidence="22 23" key="1">
    <citation type="journal article" date="2015" name="Nature">
        <title>rRNA introns, odd ribosomes, and small enigmatic genomes across a large radiation of phyla.</title>
        <authorList>
            <person name="Brown C.T."/>
            <person name="Hug L.A."/>
            <person name="Thomas B.C."/>
            <person name="Sharon I."/>
            <person name="Castelle C.J."/>
            <person name="Singh A."/>
            <person name="Wilkins M.J."/>
            <person name="Williams K.H."/>
            <person name="Banfield J.F."/>
        </authorList>
    </citation>
    <scope>NUCLEOTIDE SEQUENCE [LARGE SCALE GENOMIC DNA]</scope>
</reference>
<evidence type="ECO:0000256" key="9">
    <source>
        <dbReference type="ARBA" id="ARBA00022984"/>
    </source>
</evidence>
<dbReference type="GO" id="GO:0051301">
    <property type="term" value="P:cell division"/>
    <property type="evidence" value="ECO:0007669"/>
    <property type="project" value="UniProtKB-KW"/>
</dbReference>
<comment type="catalytic activity">
    <reaction evidence="20">
        <text>[GlcNAc-(1-&gt;4)-Mur2Ac(oyl-L-Ala-gamma-D-Glu-L-Lys-D-Ala-D-Ala)](n)-di-trans,octa-cis-undecaprenyl diphosphate + beta-D-GlcNAc-(1-&gt;4)-Mur2Ac(oyl-L-Ala-gamma-D-Glu-L-Lys-D-Ala-D-Ala)-di-trans,octa-cis-undecaprenyl diphosphate = [GlcNAc-(1-&gt;4)-Mur2Ac(oyl-L-Ala-gamma-D-Glu-L-Lys-D-Ala-D-Ala)](n+1)-di-trans,octa-cis-undecaprenyl diphosphate + di-trans,octa-cis-undecaprenyl diphosphate + H(+)</text>
        <dbReference type="Rhea" id="RHEA:23708"/>
        <dbReference type="Rhea" id="RHEA-COMP:9602"/>
        <dbReference type="Rhea" id="RHEA-COMP:9603"/>
        <dbReference type="ChEBI" id="CHEBI:15378"/>
        <dbReference type="ChEBI" id="CHEBI:58405"/>
        <dbReference type="ChEBI" id="CHEBI:60033"/>
        <dbReference type="ChEBI" id="CHEBI:78435"/>
        <dbReference type="EC" id="2.4.99.28"/>
    </reaction>
</comment>
<keyword evidence="10 21" id="KW-1133">Transmembrane helix</keyword>
<dbReference type="GO" id="GO:0071555">
    <property type="term" value="P:cell wall organization"/>
    <property type="evidence" value="ECO:0007669"/>
    <property type="project" value="UniProtKB-KW"/>
</dbReference>
<evidence type="ECO:0000256" key="13">
    <source>
        <dbReference type="ARBA" id="ARBA00023316"/>
    </source>
</evidence>
<feature type="transmembrane region" description="Helical" evidence="21">
    <location>
        <begin position="12"/>
        <end position="34"/>
    </location>
</feature>
<dbReference type="AlphaFoldDB" id="A0A0G0VAX9"/>
<name>A0A0G0VAX9_9BACT</name>
<dbReference type="GO" id="GO:0032153">
    <property type="term" value="C:cell division site"/>
    <property type="evidence" value="ECO:0007669"/>
    <property type="project" value="TreeGrafter"/>
</dbReference>
<dbReference type="NCBIfam" id="TIGR02614">
    <property type="entry name" value="ftsW"/>
    <property type="match status" value="1"/>
</dbReference>
<keyword evidence="3" id="KW-1003">Cell membrane</keyword>
<dbReference type="Pfam" id="PF01098">
    <property type="entry name" value="FTSW_RODA_SPOVE"/>
    <property type="match status" value="1"/>
</dbReference>
<evidence type="ECO:0000256" key="2">
    <source>
        <dbReference type="ARBA" id="ARBA00004752"/>
    </source>
</evidence>
<keyword evidence="4 22" id="KW-0132">Cell division</keyword>
<dbReference type="GO" id="GO:0005886">
    <property type="term" value="C:plasma membrane"/>
    <property type="evidence" value="ECO:0007669"/>
    <property type="project" value="UniProtKB-SubCell"/>
</dbReference>
<dbReference type="GO" id="GO:0009252">
    <property type="term" value="P:peptidoglycan biosynthetic process"/>
    <property type="evidence" value="ECO:0007669"/>
    <property type="project" value="UniProtKB-KW"/>
</dbReference>
<evidence type="ECO:0000256" key="6">
    <source>
        <dbReference type="ARBA" id="ARBA00022679"/>
    </source>
</evidence>
<evidence type="ECO:0000313" key="22">
    <source>
        <dbReference type="EMBL" id="KKR98069.1"/>
    </source>
</evidence>
<evidence type="ECO:0000256" key="8">
    <source>
        <dbReference type="ARBA" id="ARBA00022960"/>
    </source>
</evidence>
<comment type="similarity">
    <text evidence="16">Belongs to the SEDS family. FtsW subfamily.</text>
</comment>
<evidence type="ECO:0000256" key="1">
    <source>
        <dbReference type="ARBA" id="ARBA00004651"/>
    </source>
</evidence>
<dbReference type="InterPro" id="IPR018365">
    <property type="entry name" value="Cell_cycle_FtsW-rel_CS"/>
</dbReference>
<dbReference type="PANTHER" id="PTHR30474">
    <property type="entry name" value="CELL CYCLE PROTEIN"/>
    <property type="match status" value="1"/>
</dbReference>
<keyword evidence="9" id="KW-0573">Peptidoglycan synthesis</keyword>
<dbReference type="EC" id="2.4.99.28" evidence="19"/>
<dbReference type="InterPro" id="IPR013437">
    <property type="entry name" value="FtsW"/>
</dbReference>
<evidence type="ECO:0000256" key="5">
    <source>
        <dbReference type="ARBA" id="ARBA00022676"/>
    </source>
</evidence>
<dbReference type="PANTHER" id="PTHR30474:SF2">
    <property type="entry name" value="PEPTIDOGLYCAN GLYCOSYLTRANSFERASE FTSW-RELATED"/>
    <property type="match status" value="1"/>
</dbReference>
<gene>
    <name evidence="22" type="ORF">UU48_C0006G0109</name>
</gene>
<keyword evidence="12" id="KW-0131">Cell cycle</keyword>
<keyword evidence="5" id="KW-0328">Glycosyltransferase</keyword>
<sequence>MADHKPTHAMDYTFLGMVGVMLLFGFMMLASASGPMSYVLSKTNDSLYLVKHQLFFGLIPGLVGLFVMSRIPYQFWKKHAWGFLLVSVGLLILVFIPGIQADFGTSHSWISIGNLFSLQPAEIVKLTFLFYLAGWLESRGTHGVKDFHGGFLPFICILGVIMFLLILQPDIGTMSIIVAISMIVYFTAGARFLHLSGLVAAGIGLLTFLITTSKYRQDRLMTLLHPELDPSGAGYHINQALLALGSGGFFGLGYGHSRQKFQYLPEVSGDSIFAVIGEEMGFFMAVILLAVFLFFFWRALRIARSAPDSFGKYVTIGVASWILVQAFVNIGSMVGLLPITGVTLPFISYGGTSLAVSLAAIGVVLNISKYAGKTAKF</sequence>
<dbReference type="PATRIC" id="fig|1618997.3.peg.639"/>
<dbReference type="GO" id="GO:0008360">
    <property type="term" value="P:regulation of cell shape"/>
    <property type="evidence" value="ECO:0007669"/>
    <property type="project" value="UniProtKB-KW"/>
</dbReference>
<evidence type="ECO:0000256" key="17">
    <source>
        <dbReference type="ARBA" id="ARBA00041185"/>
    </source>
</evidence>
<evidence type="ECO:0000256" key="7">
    <source>
        <dbReference type="ARBA" id="ARBA00022692"/>
    </source>
</evidence>
<dbReference type="GO" id="GO:0015648">
    <property type="term" value="F:lipid-linked peptidoglycan transporter activity"/>
    <property type="evidence" value="ECO:0007669"/>
    <property type="project" value="TreeGrafter"/>
</dbReference>
<feature type="transmembrane region" description="Helical" evidence="21">
    <location>
        <begin position="147"/>
        <end position="166"/>
    </location>
</feature>
<evidence type="ECO:0000313" key="23">
    <source>
        <dbReference type="Proteomes" id="UP000034746"/>
    </source>
</evidence>
<evidence type="ECO:0000256" key="18">
    <source>
        <dbReference type="ARBA" id="ARBA00041418"/>
    </source>
</evidence>
<keyword evidence="8" id="KW-0133">Cell shape</keyword>
<keyword evidence="11 21" id="KW-0472">Membrane</keyword>
<dbReference type="InterPro" id="IPR001182">
    <property type="entry name" value="FtsW/RodA"/>
</dbReference>
<feature type="transmembrane region" description="Helical" evidence="21">
    <location>
        <begin position="346"/>
        <end position="367"/>
    </location>
</feature>
<comment type="caution">
    <text evidence="22">The sequence shown here is derived from an EMBL/GenBank/DDBJ whole genome shotgun (WGS) entry which is preliminary data.</text>
</comment>
<dbReference type="PROSITE" id="PS00428">
    <property type="entry name" value="FTSW_RODA_SPOVE"/>
    <property type="match status" value="1"/>
</dbReference>
<dbReference type="EMBL" id="LCAU01000006">
    <property type="protein sequence ID" value="KKR98069.1"/>
    <property type="molecule type" value="Genomic_DNA"/>
</dbReference>
<evidence type="ECO:0000256" key="10">
    <source>
        <dbReference type="ARBA" id="ARBA00022989"/>
    </source>
</evidence>
<dbReference type="GO" id="GO:0008955">
    <property type="term" value="F:peptidoglycan glycosyltransferase activity"/>
    <property type="evidence" value="ECO:0007669"/>
    <property type="project" value="UniProtKB-EC"/>
</dbReference>
<comment type="pathway">
    <text evidence="2">Cell wall biogenesis; peptidoglycan biosynthesis.</text>
</comment>
<evidence type="ECO:0000256" key="11">
    <source>
        <dbReference type="ARBA" id="ARBA00023136"/>
    </source>
</evidence>
<accession>A0A0G0VAX9</accession>
<evidence type="ECO:0000256" key="20">
    <source>
        <dbReference type="ARBA" id="ARBA00049902"/>
    </source>
</evidence>
<feature type="transmembrane region" description="Helical" evidence="21">
    <location>
        <begin position="318"/>
        <end position="340"/>
    </location>
</feature>
<protein>
    <recommendedName>
        <fullName evidence="17">Probable peptidoglycan glycosyltransferase FtsW</fullName>
        <ecNumber evidence="19">2.4.99.28</ecNumber>
    </recommendedName>
    <alternativeName>
        <fullName evidence="18">Cell division protein FtsW</fullName>
    </alternativeName>
    <alternativeName>
        <fullName evidence="15">Cell wall polymerase</fullName>
    </alternativeName>
    <alternativeName>
        <fullName evidence="14">Peptidoglycan polymerase</fullName>
    </alternativeName>
</protein>
<feature type="transmembrane region" description="Helical" evidence="21">
    <location>
        <begin position="272"/>
        <end position="297"/>
    </location>
</feature>
<evidence type="ECO:0000256" key="12">
    <source>
        <dbReference type="ARBA" id="ARBA00023306"/>
    </source>
</evidence>
<keyword evidence="7 21" id="KW-0812">Transmembrane</keyword>
<keyword evidence="13" id="KW-0961">Cell wall biogenesis/degradation</keyword>
<evidence type="ECO:0000256" key="14">
    <source>
        <dbReference type="ARBA" id="ARBA00032370"/>
    </source>
</evidence>
<organism evidence="22 23">
    <name type="scientific">Candidatus Uhrbacteria bacterium GW2011_GWF2_41_16</name>
    <dbReference type="NCBI Taxonomy" id="1618997"/>
    <lineage>
        <taxon>Bacteria</taxon>
        <taxon>Candidatus Uhriibacteriota</taxon>
    </lineage>
</organism>
<dbReference type="Proteomes" id="UP000034746">
    <property type="component" value="Unassembled WGS sequence"/>
</dbReference>
<evidence type="ECO:0000256" key="21">
    <source>
        <dbReference type="SAM" id="Phobius"/>
    </source>
</evidence>
<feature type="transmembrane region" description="Helical" evidence="21">
    <location>
        <begin position="194"/>
        <end position="212"/>
    </location>
</feature>
<feature type="transmembrane region" description="Helical" evidence="21">
    <location>
        <begin position="54"/>
        <end position="73"/>
    </location>
</feature>
<comment type="subcellular location">
    <subcellularLocation>
        <location evidence="1">Cell membrane</location>
        <topology evidence="1">Multi-pass membrane protein</topology>
    </subcellularLocation>
</comment>
<proteinExistence type="inferred from homology"/>
<evidence type="ECO:0000256" key="16">
    <source>
        <dbReference type="ARBA" id="ARBA00038053"/>
    </source>
</evidence>
<evidence type="ECO:0000256" key="15">
    <source>
        <dbReference type="ARBA" id="ARBA00033270"/>
    </source>
</evidence>
<evidence type="ECO:0000256" key="4">
    <source>
        <dbReference type="ARBA" id="ARBA00022618"/>
    </source>
</evidence>